<evidence type="ECO:0000313" key="3">
    <source>
        <dbReference type="Proteomes" id="UP001307889"/>
    </source>
</evidence>
<sequence length="104" mass="11188">NKEAASPRPSKGKANCDLLPLGGAPIIPCGLSLSNQSSHKGCNLEGSLRRKRACKTRKRTQERKDSERLPRMTGCPSPPPAPLGVVFCCATGFWKESPFLEGIP</sequence>
<evidence type="ECO:0000313" key="2">
    <source>
        <dbReference type="EMBL" id="BES98729.1"/>
    </source>
</evidence>
<protein>
    <submittedName>
        <fullName evidence="2">Uncharacterized protein</fullName>
    </submittedName>
</protein>
<gene>
    <name evidence="2" type="ORF">NTJ_11544</name>
</gene>
<reference evidence="2 3" key="1">
    <citation type="submission" date="2023-09" db="EMBL/GenBank/DDBJ databases">
        <title>Nesidiocoris tenuis whole genome shotgun sequence.</title>
        <authorList>
            <person name="Shibata T."/>
            <person name="Shimoda M."/>
            <person name="Kobayashi T."/>
            <person name="Uehara T."/>
        </authorList>
    </citation>
    <scope>NUCLEOTIDE SEQUENCE [LARGE SCALE GENOMIC DNA]</scope>
    <source>
        <strain evidence="2 3">Japan</strain>
    </source>
</reference>
<accession>A0ABN7B557</accession>
<keyword evidence="3" id="KW-1185">Reference proteome</keyword>
<dbReference type="Proteomes" id="UP001307889">
    <property type="component" value="Chromosome 9"/>
</dbReference>
<feature type="non-terminal residue" evidence="2">
    <location>
        <position position="1"/>
    </location>
</feature>
<name>A0ABN7B557_9HEMI</name>
<proteinExistence type="predicted"/>
<evidence type="ECO:0000256" key="1">
    <source>
        <dbReference type="SAM" id="MobiDB-lite"/>
    </source>
</evidence>
<dbReference type="EMBL" id="AP028917">
    <property type="protein sequence ID" value="BES98729.1"/>
    <property type="molecule type" value="Genomic_DNA"/>
</dbReference>
<organism evidence="2 3">
    <name type="scientific">Nesidiocoris tenuis</name>
    <dbReference type="NCBI Taxonomy" id="355587"/>
    <lineage>
        <taxon>Eukaryota</taxon>
        <taxon>Metazoa</taxon>
        <taxon>Ecdysozoa</taxon>
        <taxon>Arthropoda</taxon>
        <taxon>Hexapoda</taxon>
        <taxon>Insecta</taxon>
        <taxon>Pterygota</taxon>
        <taxon>Neoptera</taxon>
        <taxon>Paraneoptera</taxon>
        <taxon>Hemiptera</taxon>
        <taxon>Heteroptera</taxon>
        <taxon>Panheteroptera</taxon>
        <taxon>Cimicomorpha</taxon>
        <taxon>Miridae</taxon>
        <taxon>Dicyphina</taxon>
        <taxon>Nesidiocoris</taxon>
    </lineage>
</organism>
<feature type="region of interest" description="Disordered" evidence="1">
    <location>
        <begin position="53"/>
        <end position="76"/>
    </location>
</feature>